<evidence type="ECO:0000256" key="3">
    <source>
        <dbReference type="ARBA" id="ARBA00022692"/>
    </source>
</evidence>
<name>Q1MQJ7_LAWIP</name>
<sequence>MQHKISILVSVLVIILIISSQSIFIVNETEKALVLQLGDPVDRIFGPGLHFKIPFIQKVIFFDARILDYDARAAEALTSDKKTIVLDNYARWRIVNPLEFYRTVRTIPGAQARLDDVVYSQLRAQVGSHTLTEVVSQNRSNIMSDVTRRTSDIMKEYGIEVIDVRIKRTDLPSENQRAIFGRMRAERERQAKQYRSEGVEESTKLRSQADKEQAIILAEANRKASIIQGEGDAIATKIYADTFQKSPEFYEFQRGLEALRNGLKENTHMVITNDDLFFRPIQK</sequence>
<organism evidence="8 9">
    <name type="scientific">Lawsonia intracellularis (strain PHE/MN1-00)</name>
    <dbReference type="NCBI Taxonomy" id="363253"/>
    <lineage>
        <taxon>Bacteria</taxon>
        <taxon>Pseudomonadati</taxon>
        <taxon>Thermodesulfobacteriota</taxon>
        <taxon>Desulfovibrionia</taxon>
        <taxon>Desulfovibrionales</taxon>
        <taxon>Desulfovibrionaceae</taxon>
        <taxon>Lawsonia</taxon>
    </lineage>
</organism>
<dbReference type="GO" id="GO:0008233">
    <property type="term" value="F:peptidase activity"/>
    <property type="evidence" value="ECO:0007669"/>
    <property type="project" value="UniProtKB-KW"/>
</dbReference>
<dbReference type="InterPro" id="IPR036013">
    <property type="entry name" value="Band_7/SPFH_dom_sf"/>
</dbReference>
<evidence type="ECO:0000256" key="1">
    <source>
        <dbReference type="ARBA" id="ARBA00004167"/>
    </source>
</evidence>
<dbReference type="RefSeq" id="WP_011526759.1">
    <property type="nucleotide sequence ID" value="NC_008011.1"/>
</dbReference>
<dbReference type="Gene3D" id="3.30.479.30">
    <property type="entry name" value="Band 7 domain"/>
    <property type="match status" value="1"/>
</dbReference>
<dbReference type="STRING" id="363253.LI0676"/>
<evidence type="ECO:0000256" key="6">
    <source>
        <dbReference type="PIRNR" id="PIRNR005651"/>
    </source>
</evidence>
<dbReference type="Proteomes" id="UP000002430">
    <property type="component" value="Chromosome"/>
</dbReference>
<dbReference type="PRINTS" id="PR00721">
    <property type="entry name" value="STOMATIN"/>
</dbReference>
<dbReference type="PIRSF" id="PIRSF005651">
    <property type="entry name" value="HflC"/>
    <property type="match status" value="1"/>
</dbReference>
<dbReference type="MEROPS" id="I87.001"/>
<keyword evidence="8" id="KW-0645">Protease</keyword>
<keyword evidence="8" id="KW-0378">Hydrolase</keyword>
<reference evidence="8 9" key="1">
    <citation type="submission" date="2005-11" db="EMBL/GenBank/DDBJ databases">
        <title>The complete genome sequence of Lawsonia intracellularis: the causative agent of proliferative enteropathy.</title>
        <authorList>
            <person name="Kaur K."/>
            <person name="Zhang Q."/>
            <person name="Beckler D."/>
            <person name="Munir S."/>
            <person name="Li L."/>
            <person name="Kinsley K."/>
            <person name="Herron L."/>
            <person name="Peterson A."/>
            <person name="May B."/>
            <person name="Singh S."/>
            <person name="Gebhart C."/>
            <person name="Kapur V."/>
        </authorList>
    </citation>
    <scope>NUCLEOTIDE SEQUENCE [LARGE SCALE GENOMIC DNA]</scope>
    <source>
        <strain evidence="8 9">PHE/MN1-00</strain>
    </source>
</reference>
<keyword evidence="4" id="KW-1133">Transmembrane helix</keyword>
<evidence type="ECO:0000256" key="4">
    <source>
        <dbReference type="ARBA" id="ARBA00022989"/>
    </source>
</evidence>
<dbReference type="GO" id="GO:0016020">
    <property type="term" value="C:membrane"/>
    <property type="evidence" value="ECO:0007669"/>
    <property type="project" value="UniProtKB-SubCell"/>
</dbReference>
<comment type="similarity">
    <text evidence="2 6">Belongs to the band 7/mec-2 family. HflC subfamily.</text>
</comment>
<dbReference type="GO" id="GO:0006508">
    <property type="term" value="P:proteolysis"/>
    <property type="evidence" value="ECO:0007669"/>
    <property type="project" value="UniProtKB-KW"/>
</dbReference>
<comment type="function">
    <text evidence="6">HflC and HflK could regulate a protease.</text>
</comment>
<dbReference type="OrthoDB" id="9812991at2"/>
<dbReference type="SMART" id="SM00244">
    <property type="entry name" value="PHB"/>
    <property type="match status" value="1"/>
</dbReference>
<dbReference type="Pfam" id="PF01145">
    <property type="entry name" value="Band_7"/>
    <property type="match status" value="1"/>
</dbReference>
<dbReference type="eggNOG" id="COG0330">
    <property type="taxonomic scope" value="Bacteria"/>
</dbReference>
<dbReference type="PANTHER" id="PTHR42911">
    <property type="entry name" value="MODULATOR OF FTSH PROTEASE HFLC"/>
    <property type="match status" value="1"/>
</dbReference>
<gene>
    <name evidence="8" type="primary">hflC</name>
    <name evidence="8" type="ordered locus">LI0676</name>
</gene>
<evidence type="ECO:0000256" key="2">
    <source>
        <dbReference type="ARBA" id="ARBA00007862"/>
    </source>
</evidence>
<dbReference type="PANTHER" id="PTHR42911:SF1">
    <property type="entry name" value="MODULATOR OF FTSH PROTEASE HFLC"/>
    <property type="match status" value="1"/>
</dbReference>
<evidence type="ECO:0000259" key="7">
    <source>
        <dbReference type="SMART" id="SM00244"/>
    </source>
</evidence>
<dbReference type="HOGENOM" id="CLU_059167_1_0_7"/>
<dbReference type="InterPro" id="IPR001972">
    <property type="entry name" value="Stomatin_HflK_fam"/>
</dbReference>
<keyword evidence="3" id="KW-0812">Transmembrane</keyword>
<dbReference type="EMBL" id="AM180252">
    <property type="protein sequence ID" value="CAJ54730.1"/>
    <property type="molecule type" value="Genomic_DNA"/>
</dbReference>
<evidence type="ECO:0000313" key="8">
    <source>
        <dbReference type="EMBL" id="CAJ54730.1"/>
    </source>
</evidence>
<accession>Q1MQJ7</accession>
<keyword evidence="9" id="KW-1185">Reference proteome</keyword>
<dbReference type="SUPFAM" id="SSF117892">
    <property type="entry name" value="Band 7/SPFH domain"/>
    <property type="match status" value="1"/>
</dbReference>
<comment type="subcellular location">
    <subcellularLocation>
        <location evidence="1">Membrane</location>
        <topology evidence="1">Single-pass membrane protein</topology>
    </subcellularLocation>
</comment>
<protein>
    <recommendedName>
        <fullName evidence="6">Protein HflC</fullName>
    </recommendedName>
</protein>
<evidence type="ECO:0000256" key="5">
    <source>
        <dbReference type="ARBA" id="ARBA00023136"/>
    </source>
</evidence>
<proteinExistence type="inferred from homology"/>
<dbReference type="NCBIfam" id="TIGR01932">
    <property type="entry name" value="hflC"/>
    <property type="match status" value="1"/>
</dbReference>
<keyword evidence="5" id="KW-0472">Membrane</keyword>
<evidence type="ECO:0000313" key="9">
    <source>
        <dbReference type="Proteomes" id="UP000002430"/>
    </source>
</evidence>
<feature type="domain" description="Band 7" evidence="7">
    <location>
        <begin position="21"/>
        <end position="183"/>
    </location>
</feature>
<dbReference type="InterPro" id="IPR001107">
    <property type="entry name" value="Band_7"/>
</dbReference>
<dbReference type="KEGG" id="lip:LI0676"/>
<dbReference type="AlphaFoldDB" id="Q1MQJ7"/>
<dbReference type="InterPro" id="IPR010200">
    <property type="entry name" value="HflC"/>
</dbReference>
<dbReference type="CDD" id="cd03405">
    <property type="entry name" value="SPFH_HflC"/>
    <property type="match status" value="1"/>
</dbReference>